<proteinExistence type="predicted"/>
<organism evidence="2 3">
    <name type="scientific">Vibrio orientalis CIP 102891 = ATCC 33934</name>
    <dbReference type="NCBI Taxonomy" id="675816"/>
    <lineage>
        <taxon>Bacteria</taxon>
        <taxon>Pseudomonadati</taxon>
        <taxon>Pseudomonadota</taxon>
        <taxon>Gammaproteobacteria</taxon>
        <taxon>Vibrionales</taxon>
        <taxon>Vibrionaceae</taxon>
        <taxon>Vibrio</taxon>
        <taxon>Vibrio oreintalis group</taxon>
    </lineage>
</organism>
<gene>
    <name evidence="2" type="ORF">VIOR3934_12605</name>
</gene>
<comment type="caution">
    <text evidence="2">The sequence shown here is derived from an EMBL/GenBank/DDBJ whole genome shotgun (WGS) entry which is preliminary data.</text>
</comment>
<dbReference type="CDD" id="cd24082">
    <property type="entry name" value="ASKHA_NBD_GspK-like"/>
    <property type="match status" value="1"/>
</dbReference>
<dbReference type="InterPro" id="IPR052519">
    <property type="entry name" value="Euk-type_GlcNAc_Kinase"/>
</dbReference>
<sequence length="292" mass="31266">MITHLLAVDGGGTKTALRLTPLAPLTTDPFFSLTSGPSSLTQQGSAAIATIKDAIEYCLEQCHLKAKNVSIVIGVAGAGNPKLKQQLQNALADYPYCIVTTDAHISLLGANNGKAVNTIAIGTGAVAMTLTAESDTELFGGWGFPIGDEAGGAWLGQQAIRVLINSIETLETSPLTGYLIEHFGRDRKTLLQWLKMAKAADFAQLAPIVIEYAEQGCRNSQAILDEAHRHIDNLITKCCKNNELDIAFLGSLGAYYQAHLKTHWQQRVIDAKGNALDGATLLAKQQVELINE</sequence>
<dbReference type="OrthoDB" id="9816014at2"/>
<dbReference type="InterPro" id="IPR002731">
    <property type="entry name" value="ATPase_BadF"/>
</dbReference>
<dbReference type="Gene3D" id="3.30.420.40">
    <property type="match status" value="2"/>
</dbReference>
<dbReference type="PANTHER" id="PTHR43190">
    <property type="entry name" value="N-ACETYL-D-GLUCOSAMINE KINASE"/>
    <property type="match status" value="1"/>
</dbReference>
<protein>
    <submittedName>
        <fullName evidence="2">BadF/BadG/BcrA/BcrD type ATPase</fullName>
    </submittedName>
</protein>
<dbReference type="eggNOG" id="COG2971">
    <property type="taxonomic scope" value="Bacteria"/>
</dbReference>
<name>F9STT0_VIBOR</name>
<evidence type="ECO:0000313" key="3">
    <source>
        <dbReference type="Proteomes" id="UP000002817"/>
    </source>
</evidence>
<evidence type="ECO:0000313" key="2">
    <source>
        <dbReference type="EMBL" id="EGU49850.1"/>
    </source>
</evidence>
<dbReference type="Pfam" id="PF01869">
    <property type="entry name" value="BcrAD_BadFG"/>
    <property type="match status" value="1"/>
</dbReference>
<dbReference type="PANTHER" id="PTHR43190:SF3">
    <property type="entry name" value="N-ACETYL-D-GLUCOSAMINE KINASE"/>
    <property type="match status" value="1"/>
</dbReference>
<reference evidence="2 3" key="1">
    <citation type="journal article" date="2012" name="Int. J. Syst. Evol. Microbiol.">
        <title>Vibrio caribbeanicus sp. nov., isolated from the marine sponge Scleritoderma cyanea.</title>
        <authorList>
            <person name="Hoffmann M."/>
            <person name="Monday S.R."/>
            <person name="Allard M.W."/>
            <person name="Strain E.A."/>
            <person name="Whittaker P."/>
            <person name="Naum M."/>
            <person name="McCarthy P.J."/>
            <person name="Lopez J.V."/>
            <person name="Fischer M."/>
            <person name="Brown E.W."/>
        </authorList>
    </citation>
    <scope>NUCLEOTIDE SEQUENCE [LARGE SCALE GENOMIC DNA]</scope>
    <source>
        <strain evidence="3">CIP 102891 / ATCC 33934</strain>
    </source>
</reference>
<dbReference type="RefSeq" id="WP_004417397.1">
    <property type="nucleotide sequence ID" value="NZ_ACZV01000002.1"/>
</dbReference>
<dbReference type="EMBL" id="AFWH01000028">
    <property type="protein sequence ID" value="EGU49850.1"/>
    <property type="molecule type" value="Genomic_DNA"/>
</dbReference>
<evidence type="ECO:0000259" key="1">
    <source>
        <dbReference type="Pfam" id="PF01869"/>
    </source>
</evidence>
<dbReference type="STRING" id="675816.VIA_000364"/>
<dbReference type="SUPFAM" id="SSF53067">
    <property type="entry name" value="Actin-like ATPase domain"/>
    <property type="match status" value="2"/>
</dbReference>
<dbReference type="PATRIC" id="fig|675816.5.peg.2336"/>
<dbReference type="Proteomes" id="UP000002817">
    <property type="component" value="Unassembled WGS sequence"/>
</dbReference>
<feature type="domain" description="ATPase BadF/BadG/BcrA/BcrD type" evidence="1">
    <location>
        <begin position="8"/>
        <end position="240"/>
    </location>
</feature>
<dbReference type="AlphaFoldDB" id="F9STT0"/>
<accession>F9STT0</accession>
<dbReference type="InterPro" id="IPR043129">
    <property type="entry name" value="ATPase_NBD"/>
</dbReference>